<evidence type="ECO:0000256" key="16">
    <source>
        <dbReference type="ARBA" id="ARBA00023293"/>
    </source>
</evidence>
<dbReference type="InterPro" id="IPR011009">
    <property type="entry name" value="Kinase-like_dom_sf"/>
</dbReference>
<evidence type="ECO:0000313" key="25">
    <source>
        <dbReference type="Ensembl" id="ENSANIP00000006325.1"/>
    </source>
</evidence>
<dbReference type="PANTHER" id="PTHR11920:SF300">
    <property type="entry name" value="ATRIAL NATRIURETIC PEPTIDE RECEPTOR 1"/>
    <property type="match status" value="1"/>
</dbReference>
<organism evidence="25 26">
    <name type="scientific">Accipiter nisus</name>
    <name type="common">Eurasian sparrowhawk</name>
    <dbReference type="NCBI Taxonomy" id="211598"/>
    <lineage>
        <taxon>Eukaryota</taxon>
        <taxon>Metazoa</taxon>
        <taxon>Chordata</taxon>
        <taxon>Craniata</taxon>
        <taxon>Vertebrata</taxon>
        <taxon>Euteleostomi</taxon>
        <taxon>Archelosauria</taxon>
        <taxon>Archosauria</taxon>
        <taxon>Dinosauria</taxon>
        <taxon>Saurischia</taxon>
        <taxon>Theropoda</taxon>
        <taxon>Coelurosauria</taxon>
        <taxon>Aves</taxon>
        <taxon>Neognathae</taxon>
        <taxon>Neoaves</taxon>
        <taxon>Telluraves</taxon>
        <taxon>Accipitrimorphae</taxon>
        <taxon>Accipitriformes</taxon>
        <taxon>Accipitridae</taxon>
        <taxon>Accipitrinae</taxon>
        <taxon>Accipiter</taxon>
    </lineage>
</organism>
<evidence type="ECO:0000256" key="3">
    <source>
        <dbReference type="ARBA" id="ARBA00022553"/>
    </source>
</evidence>
<evidence type="ECO:0000256" key="2">
    <source>
        <dbReference type="ARBA" id="ARBA00011738"/>
    </source>
</evidence>
<evidence type="ECO:0000256" key="11">
    <source>
        <dbReference type="ARBA" id="ARBA00023157"/>
    </source>
</evidence>
<comment type="function">
    <text evidence="18">Receptor for the atrial natriuretic peptide NPPA/ANP and the brain natriuretic peptide NPPB/BNP which are potent vasoactive hormones playing a key role in cardiovascular homeostasis. Plays an essential role in the regulation of endothelial cell senescence and vascular aging. Upon activation by ANP or BNP, stimulates the production of cyclic guanosine monophosphate (cGMP) that promotes vascular tone and volume homeostasis by activation of protein kinase cGMP-dependent 1/PRKG1 and subsequently PRKAA1, thereby controlling blood pressure and maintaining cardiovascular homeostasis.</text>
</comment>
<evidence type="ECO:0000256" key="5">
    <source>
        <dbReference type="ARBA" id="ARBA00022729"/>
    </source>
</evidence>
<dbReference type="InterPro" id="IPR001245">
    <property type="entry name" value="Ser-Thr/Tyr_kinase_cat_dom"/>
</dbReference>
<evidence type="ECO:0000259" key="23">
    <source>
        <dbReference type="PROSITE" id="PS50011"/>
    </source>
</evidence>
<dbReference type="GO" id="GO:0005886">
    <property type="term" value="C:plasma membrane"/>
    <property type="evidence" value="ECO:0007669"/>
    <property type="project" value="TreeGrafter"/>
</dbReference>
<evidence type="ECO:0000256" key="14">
    <source>
        <dbReference type="ARBA" id="ARBA00023214"/>
    </source>
</evidence>
<dbReference type="GO" id="GO:0004383">
    <property type="term" value="F:guanylate cyclase activity"/>
    <property type="evidence" value="ECO:0007669"/>
    <property type="project" value="UniProtKB-EC"/>
</dbReference>
<evidence type="ECO:0000256" key="21">
    <source>
        <dbReference type="SAM" id="Coils"/>
    </source>
</evidence>
<dbReference type="SUPFAM" id="SSF53822">
    <property type="entry name" value="Periplasmic binding protein-like I"/>
    <property type="match status" value="1"/>
</dbReference>
<keyword evidence="21" id="KW-0175">Coiled coil</keyword>
<keyword evidence="7" id="KW-0838">Vasoactive</keyword>
<evidence type="ECO:0000256" key="18">
    <source>
        <dbReference type="ARBA" id="ARBA00093378"/>
    </source>
</evidence>
<dbReference type="GO" id="GO:0005524">
    <property type="term" value="F:ATP binding"/>
    <property type="evidence" value="ECO:0007669"/>
    <property type="project" value="InterPro"/>
</dbReference>
<keyword evidence="6" id="KW-0547">Nucleotide-binding</keyword>
<evidence type="ECO:0000313" key="26">
    <source>
        <dbReference type="Proteomes" id="UP000694541"/>
    </source>
</evidence>
<feature type="domain" description="Guanylate cyclase" evidence="24">
    <location>
        <begin position="913"/>
        <end position="1043"/>
    </location>
</feature>
<evidence type="ECO:0000256" key="7">
    <source>
        <dbReference type="ARBA" id="ARBA00022858"/>
    </source>
</evidence>
<dbReference type="InterPro" id="IPR018297">
    <property type="entry name" value="A/G_cyclase_CS"/>
</dbReference>
<dbReference type="InterPro" id="IPR001170">
    <property type="entry name" value="ANPR/GUC"/>
</dbReference>
<reference evidence="25" key="2">
    <citation type="submission" date="2025-09" db="UniProtKB">
        <authorList>
            <consortium name="Ensembl"/>
        </authorList>
    </citation>
    <scope>IDENTIFICATION</scope>
</reference>
<dbReference type="SUPFAM" id="SSF55073">
    <property type="entry name" value="Nucleotide cyclase"/>
    <property type="match status" value="1"/>
</dbReference>
<dbReference type="GO" id="GO:0004016">
    <property type="term" value="F:adenylate cyclase activity"/>
    <property type="evidence" value="ECO:0007669"/>
    <property type="project" value="TreeGrafter"/>
</dbReference>
<protein>
    <recommendedName>
        <fullName evidence="20">Guanylate cyclase</fullName>
        <ecNumber evidence="20">4.6.1.2</ecNumber>
    </recommendedName>
</protein>
<dbReference type="SUPFAM" id="SSF56112">
    <property type="entry name" value="Protein kinase-like (PK-like)"/>
    <property type="match status" value="1"/>
</dbReference>
<evidence type="ECO:0000256" key="6">
    <source>
        <dbReference type="ARBA" id="ARBA00022741"/>
    </source>
</evidence>
<dbReference type="InterPro" id="IPR000719">
    <property type="entry name" value="Prot_kinase_dom"/>
</dbReference>
<dbReference type="EC" id="4.6.1.2" evidence="20"/>
<keyword evidence="3" id="KW-0597">Phosphoprotein</keyword>
<dbReference type="InterPro" id="IPR050401">
    <property type="entry name" value="Cyclic_nucleotide_synthase"/>
</dbReference>
<keyword evidence="14" id="KW-0868">Chloride</keyword>
<dbReference type="Pfam" id="PF00211">
    <property type="entry name" value="Guanylate_cyc"/>
    <property type="match status" value="1"/>
</dbReference>
<dbReference type="Pfam" id="PF07714">
    <property type="entry name" value="PK_Tyr_Ser-Thr"/>
    <property type="match status" value="1"/>
</dbReference>
<dbReference type="Pfam" id="PF01094">
    <property type="entry name" value="ANF_receptor"/>
    <property type="match status" value="1"/>
</dbReference>
<dbReference type="FunFam" id="3.40.50.2300:FF:000153">
    <property type="entry name" value="Guanylate cyclase"/>
    <property type="match status" value="1"/>
</dbReference>
<dbReference type="InterPro" id="IPR029787">
    <property type="entry name" value="Nucleotide_cyclase"/>
</dbReference>
<dbReference type="CDD" id="cd14042">
    <property type="entry name" value="PK_GC-A_B"/>
    <property type="match status" value="1"/>
</dbReference>
<name>A0A8B9RSQ4_9AVES</name>
<comment type="catalytic activity">
    <reaction evidence="17">
        <text>GTP = 3',5'-cyclic GMP + diphosphate</text>
        <dbReference type="Rhea" id="RHEA:13665"/>
        <dbReference type="ChEBI" id="CHEBI:33019"/>
        <dbReference type="ChEBI" id="CHEBI:37565"/>
        <dbReference type="ChEBI" id="CHEBI:57746"/>
        <dbReference type="EC" id="4.6.1.2"/>
    </reaction>
    <physiologicalReaction direction="left-to-right" evidence="17">
        <dbReference type="Rhea" id="RHEA:13666"/>
    </physiologicalReaction>
</comment>
<keyword evidence="15 19" id="KW-0456">Lyase</keyword>
<accession>A0A8B9RSQ4</accession>
<evidence type="ECO:0000256" key="12">
    <source>
        <dbReference type="ARBA" id="ARBA00023170"/>
    </source>
</evidence>
<dbReference type="FunFam" id="1.10.510.10:FF:000270">
    <property type="entry name" value="Guanylate cyclase"/>
    <property type="match status" value="1"/>
</dbReference>
<proteinExistence type="inferred from homology"/>
<dbReference type="PANTHER" id="PTHR11920">
    <property type="entry name" value="GUANYLYL CYCLASE"/>
    <property type="match status" value="1"/>
</dbReference>
<keyword evidence="4" id="KW-0812">Transmembrane</keyword>
<evidence type="ECO:0000256" key="8">
    <source>
        <dbReference type="ARBA" id="ARBA00022989"/>
    </source>
</evidence>
<dbReference type="Gene3D" id="3.30.70.1230">
    <property type="entry name" value="Nucleotide cyclase"/>
    <property type="match status" value="1"/>
</dbReference>
<keyword evidence="10" id="KW-0472">Membrane</keyword>
<dbReference type="GO" id="GO:0001653">
    <property type="term" value="F:peptide receptor activity"/>
    <property type="evidence" value="ECO:0007669"/>
    <property type="project" value="TreeGrafter"/>
</dbReference>
<dbReference type="CDD" id="cd07302">
    <property type="entry name" value="CHD"/>
    <property type="match status" value="1"/>
</dbReference>
<evidence type="ECO:0000259" key="24">
    <source>
        <dbReference type="PROSITE" id="PS50125"/>
    </source>
</evidence>
<dbReference type="GO" id="GO:0007168">
    <property type="term" value="P:receptor guanylyl cyclase signaling pathway"/>
    <property type="evidence" value="ECO:0007669"/>
    <property type="project" value="TreeGrafter"/>
</dbReference>
<dbReference type="GO" id="GO:0035556">
    <property type="term" value="P:intracellular signal transduction"/>
    <property type="evidence" value="ECO:0007669"/>
    <property type="project" value="InterPro"/>
</dbReference>
<keyword evidence="12" id="KW-0675">Receptor</keyword>
<keyword evidence="26" id="KW-1185">Reference proteome</keyword>
<evidence type="ECO:0000256" key="1">
    <source>
        <dbReference type="ARBA" id="ARBA00004479"/>
    </source>
</evidence>
<evidence type="ECO:0000256" key="13">
    <source>
        <dbReference type="ARBA" id="ARBA00023180"/>
    </source>
</evidence>
<dbReference type="PRINTS" id="PR00255">
    <property type="entry name" value="NATPEPTIDER"/>
</dbReference>
<evidence type="ECO:0000256" key="20">
    <source>
        <dbReference type="RuleBase" id="RU003431"/>
    </source>
</evidence>
<feature type="domain" description="Protein kinase" evidence="23">
    <location>
        <begin position="565"/>
        <end position="842"/>
    </location>
</feature>
<comment type="subcellular location">
    <subcellularLocation>
        <location evidence="1">Membrane</location>
        <topology evidence="1">Single-pass type I membrane protein</topology>
    </subcellularLocation>
</comment>
<evidence type="ECO:0000256" key="4">
    <source>
        <dbReference type="ARBA" id="ARBA00022692"/>
    </source>
</evidence>
<keyword evidence="5" id="KW-0732">Signal</keyword>
<evidence type="ECO:0000256" key="19">
    <source>
        <dbReference type="RuleBase" id="RU000405"/>
    </source>
</evidence>
<feature type="region of interest" description="Disordered" evidence="22">
    <location>
        <begin position="1"/>
        <end position="42"/>
    </location>
</feature>
<keyword evidence="8" id="KW-1133">Transmembrane helix</keyword>
<dbReference type="InterPro" id="IPR028082">
    <property type="entry name" value="Peripla_BP_I"/>
</dbReference>
<keyword evidence="13" id="KW-0325">Glycoprotein</keyword>
<evidence type="ECO:0000256" key="17">
    <source>
        <dbReference type="ARBA" id="ARBA00036920"/>
    </source>
</evidence>
<dbReference type="FunFam" id="3.40.50.2300:FF:000200">
    <property type="entry name" value="Guanylate cyclase"/>
    <property type="match status" value="1"/>
</dbReference>
<dbReference type="InterPro" id="IPR001054">
    <property type="entry name" value="A/G_cyclase"/>
</dbReference>
<dbReference type="FunFam" id="3.40.50.2300:FF:000111">
    <property type="entry name" value="Guanylate cyclase"/>
    <property type="match status" value="1"/>
</dbReference>
<dbReference type="PROSITE" id="PS00452">
    <property type="entry name" value="GUANYLATE_CYCLASE_1"/>
    <property type="match status" value="1"/>
</dbReference>
<dbReference type="GO" id="GO:0004672">
    <property type="term" value="F:protein kinase activity"/>
    <property type="evidence" value="ECO:0007669"/>
    <property type="project" value="InterPro"/>
</dbReference>
<dbReference type="FunFam" id="3.30.70.1230:FF:000004">
    <property type="entry name" value="Guanylate cyclase"/>
    <property type="match status" value="1"/>
</dbReference>
<keyword evidence="9" id="KW-0342">GTP-binding</keyword>
<evidence type="ECO:0000256" key="15">
    <source>
        <dbReference type="ARBA" id="ARBA00023239"/>
    </source>
</evidence>
<dbReference type="FunFam" id="3.30.200.20:FF:001106">
    <property type="entry name" value="Guanylate cyclase"/>
    <property type="match status" value="1"/>
</dbReference>
<evidence type="ECO:0000256" key="10">
    <source>
        <dbReference type="ARBA" id="ARBA00023136"/>
    </source>
</evidence>
<sequence length="1098" mass="122668">MITAFCGGGGGAGGTGGRRGGGGGGRRGGGGRAQPRLGLGGRKSHSPWAMLAVLAVLCSTVTVAATTGTTTLTLAVVLPERNLTYPWAWPRVGPAVRLATATVNARPDLLPGFTLRWVFGSSEDRHGVCSEMAAPLVAVDLQLAHHPAAFLGPGCVYTAAPVARFTSHWQLPLVTAGAEAHGFDDKQEQFGLTTRAGPSHRKLGELGVQLHRHFNWTHRALLVYWDEKMDDRPYFFAAEGLYVQLPTLRNLTVMDVVFRDGGNFSFIIQEIKQKGRIVYICCAPETLRELMLQAGREGLTHGDYAFFYIDIFGASLQGSRFPEPQRPWKRGDHHDTSARQAFEAVTIITYKEPENPEYQPFLARLKEEALAHFNFSMKDGLMNFIAAAFHDGVLLYAQALNETLEQGGSITNASAITRQMWNRTFYGVTGFLKIDENGDRESDYSLWDMDPVRGDFQIVANYNGTTKKIQMVPGREIHWPGNAVPSDIPPCGFDNSDPLCRKANLSTLEVLSLVVSLILLAITIASFFIYRKLQLEKELAAQLWRIRWEDVQMSSLEKHLRSTGSKLTLSLRGSNYGSLMTTEGQFQIYAKTAYYKGNLVAVKHLNRKRIELTRKVLFELKHMRDVQNEHLTRFIGACTDPPNICILTEYCPRGSLQDILENESITLDWMFRYSLTHDIVKGMQFLHNGVIISHGNLKSSNCVVDSRFVLKITDYGLESFRMAPDSEDSHALFAKKLWTAPELLRMESPPARGTQKGDVYSFGIILQEIALRNGVFYVEGLDLSPKEIIERVKSGECPSFRPSANVGCHMEELGQLMQHCWAEDVLERPDFNQIKVQLRKFNRESSSNILDNLLSRMEQYANNLEELVEERTQAYLEEKRKAEALLYQILPHSVAEQLKRGETVQAEAFDSVTIYFSDIVGFTALSAESTPMQVVMLLNDLYTCFDAIIDNFDVYKVETIGDAYMVVSGLPVRNGKLHAREVARMALALLDAVRSFRIRHRPQQQLKLRIGIHTGPVCAGVVGLKMPRYCLFGDTVNTASRMESNGEALKIHISAVTKAVLEEFGCFELELRGDVELKGKGKVRTYWLLGEHGSSTRG</sequence>
<dbReference type="SMART" id="SM00044">
    <property type="entry name" value="CYCc"/>
    <property type="match status" value="1"/>
</dbReference>
<keyword evidence="11" id="KW-1015">Disulfide bond</keyword>
<dbReference type="PROSITE" id="PS00458">
    <property type="entry name" value="ANF_RECEPTORS"/>
    <property type="match status" value="1"/>
</dbReference>
<dbReference type="Ensembl" id="ENSANIT00000006539.1">
    <property type="protein sequence ID" value="ENSANIP00000006325.1"/>
    <property type="gene ID" value="ENSANIG00000004289.1"/>
</dbReference>
<dbReference type="Gene3D" id="3.40.50.2300">
    <property type="match status" value="2"/>
</dbReference>
<evidence type="ECO:0000256" key="9">
    <source>
        <dbReference type="ARBA" id="ARBA00023134"/>
    </source>
</evidence>
<dbReference type="CDD" id="cd06385">
    <property type="entry name" value="PBP1_NPR_A"/>
    <property type="match status" value="1"/>
</dbReference>
<feature type="compositionally biased region" description="Gly residues" evidence="22">
    <location>
        <begin position="1"/>
        <end position="32"/>
    </location>
</feature>
<dbReference type="PROSITE" id="PS50125">
    <property type="entry name" value="GUANYLATE_CYCLASE_2"/>
    <property type="match status" value="1"/>
</dbReference>
<dbReference type="InterPro" id="IPR001828">
    <property type="entry name" value="ANF_lig-bd_rcpt"/>
</dbReference>
<dbReference type="GO" id="GO:0097746">
    <property type="term" value="P:blood vessel diameter maintenance"/>
    <property type="evidence" value="ECO:0007669"/>
    <property type="project" value="UniProtKB-KW"/>
</dbReference>
<evidence type="ECO:0000256" key="22">
    <source>
        <dbReference type="SAM" id="MobiDB-lite"/>
    </source>
</evidence>
<dbReference type="PROSITE" id="PS50011">
    <property type="entry name" value="PROTEIN_KINASE_DOM"/>
    <property type="match status" value="1"/>
</dbReference>
<dbReference type="Gene3D" id="1.10.510.10">
    <property type="entry name" value="Transferase(Phosphotransferase) domain 1"/>
    <property type="match status" value="1"/>
</dbReference>
<keyword evidence="16 20" id="KW-0141">cGMP biosynthesis</keyword>
<dbReference type="Proteomes" id="UP000694541">
    <property type="component" value="Unplaced"/>
</dbReference>
<reference evidence="25" key="1">
    <citation type="submission" date="2025-08" db="UniProtKB">
        <authorList>
            <consortium name="Ensembl"/>
        </authorList>
    </citation>
    <scope>IDENTIFICATION</scope>
</reference>
<feature type="coiled-coil region" evidence="21">
    <location>
        <begin position="850"/>
        <end position="881"/>
    </location>
</feature>
<comment type="subunit">
    <text evidence="2">Homodimer.</text>
</comment>
<comment type="similarity">
    <text evidence="19">Belongs to the adenylyl cyclase class-4/guanylyl cyclase family.</text>
</comment>
<dbReference type="GO" id="GO:0005525">
    <property type="term" value="F:GTP binding"/>
    <property type="evidence" value="ECO:0007669"/>
    <property type="project" value="UniProtKB-KW"/>
</dbReference>
<dbReference type="AlphaFoldDB" id="A0A8B9RSQ4"/>